<evidence type="ECO:0000313" key="2">
    <source>
        <dbReference type="Proteomes" id="UP000536100"/>
    </source>
</evidence>
<dbReference type="AlphaFoldDB" id="A0A7W9ZLH1"/>
<dbReference type="InterPro" id="IPR007499">
    <property type="entry name" value="ERF_bacteria_virus"/>
</dbReference>
<gene>
    <name evidence="1" type="ORF">HNP67_001223</name>
</gene>
<name>A0A7W9ZLH1_9SPIR</name>
<reference evidence="1 2" key="1">
    <citation type="submission" date="2020-08" db="EMBL/GenBank/DDBJ databases">
        <title>Genomic Encyclopedia of Type Strains, Phase IV (KMG-IV): sequencing the most valuable type-strain genomes for metagenomic binning, comparative biology and taxonomic classification.</title>
        <authorList>
            <person name="Goeker M."/>
        </authorList>
    </citation>
    <scope>NUCLEOTIDE SEQUENCE [LARGE SCALE GENOMIC DNA]</scope>
    <source>
        <strain evidence="1 2">DSM 17989</strain>
    </source>
</reference>
<accession>A0A7W9ZLH1</accession>
<proteinExistence type="predicted"/>
<protein>
    <submittedName>
        <fullName evidence="1">Uncharacterized protein</fullName>
    </submittedName>
</protein>
<dbReference type="EMBL" id="JACHFB010000007">
    <property type="protein sequence ID" value="MBB6213728.1"/>
    <property type="molecule type" value="Genomic_DNA"/>
</dbReference>
<comment type="caution">
    <text evidence="1">The sequence shown here is derived from an EMBL/GenBank/DDBJ whole genome shotgun (WGS) entry which is preliminary data.</text>
</comment>
<sequence>MNTDTPILTENLQWNNENGPKNVNILLQLISLSITYFKRYALVMYLNIESEVDTDVASIYNNYENGNFMPRKPASVNQE</sequence>
<dbReference type="Pfam" id="PF04404">
    <property type="entry name" value="ERF"/>
    <property type="match status" value="1"/>
</dbReference>
<organism evidence="1 2">
    <name type="scientific">Borreliella californiensis</name>
    <dbReference type="NCBI Taxonomy" id="373543"/>
    <lineage>
        <taxon>Bacteria</taxon>
        <taxon>Pseudomonadati</taxon>
        <taxon>Spirochaetota</taxon>
        <taxon>Spirochaetia</taxon>
        <taxon>Spirochaetales</taxon>
        <taxon>Borreliaceae</taxon>
        <taxon>Borreliella</taxon>
    </lineage>
</organism>
<dbReference type="Proteomes" id="UP000536100">
    <property type="component" value="Unassembled WGS sequence"/>
</dbReference>
<evidence type="ECO:0000313" key="1">
    <source>
        <dbReference type="EMBL" id="MBB6213728.1"/>
    </source>
</evidence>